<name>A0ACC0YRA1_9ROSI</name>
<dbReference type="EMBL" id="CM047740">
    <property type="protein sequence ID" value="KAJ0040678.1"/>
    <property type="molecule type" value="Genomic_DNA"/>
</dbReference>
<evidence type="ECO:0000313" key="2">
    <source>
        <dbReference type="Proteomes" id="UP001163603"/>
    </source>
</evidence>
<gene>
    <name evidence="1" type="ORF">Pint_26804</name>
</gene>
<reference evidence="2" key="1">
    <citation type="journal article" date="2023" name="G3 (Bethesda)">
        <title>Genome assembly and association tests identify interacting loci associated with vigor, precocity, and sex in interspecific pistachio rootstocks.</title>
        <authorList>
            <person name="Palmer W."/>
            <person name="Jacygrad E."/>
            <person name="Sagayaradj S."/>
            <person name="Cavanaugh K."/>
            <person name="Han R."/>
            <person name="Bertier L."/>
            <person name="Beede B."/>
            <person name="Kafkas S."/>
            <person name="Golino D."/>
            <person name="Preece J."/>
            <person name="Michelmore R."/>
        </authorList>
    </citation>
    <scope>NUCLEOTIDE SEQUENCE [LARGE SCALE GENOMIC DNA]</scope>
</reference>
<evidence type="ECO:0000313" key="1">
    <source>
        <dbReference type="EMBL" id="KAJ0040678.1"/>
    </source>
</evidence>
<dbReference type="Proteomes" id="UP001163603">
    <property type="component" value="Chromosome 5"/>
</dbReference>
<proteinExistence type="predicted"/>
<sequence>MSQSYYYNPTDPHHSEAVAERIEFMKRKAFSDQDDDDQSRESSATISSNIIVHDAAAAATEII</sequence>
<protein>
    <submittedName>
        <fullName evidence="1">Uncharacterized protein</fullName>
    </submittedName>
</protein>
<keyword evidence="2" id="KW-1185">Reference proteome</keyword>
<organism evidence="1 2">
    <name type="scientific">Pistacia integerrima</name>
    <dbReference type="NCBI Taxonomy" id="434235"/>
    <lineage>
        <taxon>Eukaryota</taxon>
        <taxon>Viridiplantae</taxon>
        <taxon>Streptophyta</taxon>
        <taxon>Embryophyta</taxon>
        <taxon>Tracheophyta</taxon>
        <taxon>Spermatophyta</taxon>
        <taxon>Magnoliopsida</taxon>
        <taxon>eudicotyledons</taxon>
        <taxon>Gunneridae</taxon>
        <taxon>Pentapetalae</taxon>
        <taxon>rosids</taxon>
        <taxon>malvids</taxon>
        <taxon>Sapindales</taxon>
        <taxon>Anacardiaceae</taxon>
        <taxon>Pistacia</taxon>
    </lineage>
</organism>
<comment type="caution">
    <text evidence="1">The sequence shown here is derived from an EMBL/GenBank/DDBJ whole genome shotgun (WGS) entry which is preliminary data.</text>
</comment>
<accession>A0ACC0YRA1</accession>